<dbReference type="GO" id="GO:0017148">
    <property type="term" value="P:negative regulation of translation"/>
    <property type="evidence" value="ECO:0007669"/>
    <property type="project" value="TreeGrafter"/>
</dbReference>
<dbReference type="InterPro" id="IPR036899">
    <property type="entry name" value="Ribosomal_uL13_sf"/>
</dbReference>
<gene>
    <name evidence="5" type="primary">rplM</name>
    <name evidence="4" type="synonym">rpl13</name>
    <name evidence="5" type="ORF">IPJ89_01945</name>
</gene>
<dbReference type="GO" id="GO:0003729">
    <property type="term" value="F:mRNA binding"/>
    <property type="evidence" value="ECO:0007669"/>
    <property type="project" value="TreeGrafter"/>
</dbReference>
<proteinExistence type="inferred from homology"/>
<dbReference type="Pfam" id="PF00572">
    <property type="entry name" value="Ribosomal_L13"/>
    <property type="match status" value="1"/>
</dbReference>
<dbReference type="InterPro" id="IPR005822">
    <property type="entry name" value="Ribosomal_uL13"/>
</dbReference>
<comment type="function">
    <text evidence="4">This protein is one of the early assembly proteins of the 50S ribosomal subunit, although it is not seen to bind rRNA by itself. It is important during the early stages of 50S assembly.</text>
</comment>
<dbReference type="InterPro" id="IPR005823">
    <property type="entry name" value="Ribosomal_uL13_bac-type"/>
</dbReference>
<dbReference type="HAMAP" id="MF_01366">
    <property type="entry name" value="Ribosomal_uL13"/>
    <property type="match status" value="1"/>
</dbReference>
<keyword evidence="2 4" id="KW-0689">Ribosomal protein</keyword>
<keyword evidence="3 4" id="KW-0687">Ribonucleoprotein</keyword>
<dbReference type="EMBL" id="CP064981">
    <property type="protein sequence ID" value="QQR92986.1"/>
    <property type="molecule type" value="Genomic_DNA"/>
</dbReference>
<dbReference type="InterPro" id="IPR005755">
    <property type="entry name" value="Ribosomal_uL13_euk/arc"/>
</dbReference>
<evidence type="ECO:0000256" key="4">
    <source>
        <dbReference type="HAMAP-Rule" id="MF_01366"/>
    </source>
</evidence>
<evidence type="ECO:0000313" key="5">
    <source>
        <dbReference type="EMBL" id="QQR92986.1"/>
    </source>
</evidence>
<dbReference type="Gene3D" id="3.90.1180.10">
    <property type="entry name" value="Ribosomal protein L13"/>
    <property type="match status" value="1"/>
</dbReference>
<dbReference type="PANTHER" id="PTHR11545:SF3">
    <property type="entry name" value="LARGE RIBOSOMAL SUBUNIT PROTEIN UL13"/>
    <property type="match status" value="1"/>
</dbReference>
<comment type="similarity">
    <text evidence="1 4">Belongs to the universal ribosomal protein uL13 family.</text>
</comment>
<protein>
    <recommendedName>
        <fullName evidence="4">Large ribosomal subunit protein uL13</fullName>
    </recommendedName>
</protein>
<reference evidence="5" key="1">
    <citation type="submission" date="2020-11" db="EMBL/GenBank/DDBJ databases">
        <title>Connecting structure to function with the recovery of over 1000 high-quality activated sludge metagenome-assembled genomes encoding full-length rRNA genes using long-read sequencing.</title>
        <authorList>
            <person name="Singleton C.M."/>
            <person name="Petriglieri F."/>
            <person name="Kristensen J.M."/>
            <person name="Kirkegaard R.H."/>
            <person name="Michaelsen T.Y."/>
            <person name="Andersen M.H."/>
            <person name="Karst S.M."/>
            <person name="Dueholm M.S."/>
            <person name="Nielsen P.H."/>
            <person name="Albertsen M."/>
        </authorList>
    </citation>
    <scope>NUCLEOTIDE SEQUENCE</scope>
    <source>
        <strain evidence="5">Fred_18-Q3-R57-64_BAT3C.431</strain>
    </source>
</reference>
<evidence type="ECO:0000256" key="1">
    <source>
        <dbReference type="ARBA" id="ARBA00006227"/>
    </source>
</evidence>
<evidence type="ECO:0000256" key="2">
    <source>
        <dbReference type="ARBA" id="ARBA00022980"/>
    </source>
</evidence>
<dbReference type="PIRSF" id="PIRSF002181">
    <property type="entry name" value="Ribosomal_L13"/>
    <property type="match status" value="1"/>
</dbReference>
<dbReference type="GO" id="GO:0006412">
    <property type="term" value="P:translation"/>
    <property type="evidence" value="ECO:0007669"/>
    <property type="project" value="UniProtKB-UniRule"/>
</dbReference>
<comment type="subunit">
    <text evidence="4">Part of the 50S ribosomal subunit.</text>
</comment>
<sequence length="165" mass="18703">MAETTTKTKTKSTEAKAPVKAKTHYIDATHLVVGRMASLVAEKLLKGESVIIANCEKAIFTGNPIRLRELWQTRLDLRPKGNPETGPRFHRMPDRIVREIIEGMVPFRRERGVQAMRRLRVFIGVPATHKANKWETLKEAETPRTKGYISVQELAEALGYNGLRN</sequence>
<dbReference type="GO" id="GO:0022625">
    <property type="term" value="C:cytosolic large ribosomal subunit"/>
    <property type="evidence" value="ECO:0007669"/>
    <property type="project" value="UniProtKB-UniRule"/>
</dbReference>
<dbReference type="PANTHER" id="PTHR11545">
    <property type="entry name" value="RIBOSOMAL PROTEIN L13"/>
    <property type="match status" value="1"/>
</dbReference>
<dbReference type="CDD" id="cd00392">
    <property type="entry name" value="Ribosomal_L13"/>
    <property type="match status" value="1"/>
</dbReference>
<dbReference type="SUPFAM" id="SSF52161">
    <property type="entry name" value="Ribosomal protein L13"/>
    <property type="match status" value="1"/>
</dbReference>
<dbReference type="NCBIfam" id="TIGR01077">
    <property type="entry name" value="L13_A_E"/>
    <property type="match status" value="1"/>
</dbReference>
<name>A0A7T9DKI2_9ARCH</name>
<dbReference type="GO" id="GO:0003735">
    <property type="term" value="F:structural constituent of ribosome"/>
    <property type="evidence" value="ECO:0007669"/>
    <property type="project" value="UniProtKB-UniRule"/>
</dbReference>
<dbReference type="AlphaFoldDB" id="A0A7T9DKI2"/>
<organism evidence="5">
    <name type="scientific">Candidatus Iainarchaeum sp</name>
    <dbReference type="NCBI Taxonomy" id="3101447"/>
    <lineage>
        <taxon>Archaea</taxon>
        <taxon>Candidatus Iainarchaeota</taxon>
        <taxon>Candidatus Iainarchaeia</taxon>
        <taxon>Candidatus Iainarchaeales</taxon>
        <taxon>Candidatus Iainarchaeaceae</taxon>
        <taxon>Candidatus Iainarchaeum</taxon>
    </lineage>
</organism>
<evidence type="ECO:0000256" key="3">
    <source>
        <dbReference type="ARBA" id="ARBA00023274"/>
    </source>
</evidence>
<accession>A0A7T9DKI2</accession>
<dbReference type="Proteomes" id="UP000596004">
    <property type="component" value="Chromosome"/>
</dbReference>